<comment type="caution">
    <text evidence="1">The sequence shown here is derived from an EMBL/GenBank/DDBJ whole genome shotgun (WGS) entry which is preliminary data.</text>
</comment>
<proteinExistence type="predicted"/>
<evidence type="ECO:0000313" key="2">
    <source>
        <dbReference type="Proteomes" id="UP000619238"/>
    </source>
</evidence>
<name>A0ABR7Q417_9FLAO</name>
<dbReference type="RefSeq" id="WP_187560297.1">
    <property type="nucleotide sequence ID" value="NZ_JACGWS010000001.1"/>
</dbReference>
<protein>
    <submittedName>
        <fullName evidence="1">Uncharacterized protein</fullName>
    </submittedName>
</protein>
<accession>A0ABR7Q417</accession>
<keyword evidence="2" id="KW-1185">Reference proteome</keyword>
<dbReference type="Proteomes" id="UP000619238">
    <property type="component" value="Unassembled WGS sequence"/>
</dbReference>
<dbReference type="EMBL" id="JACGWS010000001">
    <property type="protein sequence ID" value="MBC8753258.1"/>
    <property type="molecule type" value="Genomic_DNA"/>
</dbReference>
<gene>
    <name evidence="1" type="ORF">H2O64_01160</name>
</gene>
<sequence length="247" mass="29154">MKNQKKKEKQEDYSKHRRRWQREDILQLSHHFHKITTSGEQYTRTSEFRMSKDGVEKFDKMKNNIAHIEIHLGLKKRDKKKQTFFPILKVIGKEGREDYFKLDPIENLEERDRSTAEVPDVFKEMICKNWDEIDVHLIDDLFTARKKEEVNGKKVESTVRVLHYKVNDTMIETVIQKLKGIHGITLYSGVDMNKFPNKELISFTPVLGFKYKERNENKETLGLKGVLEFLDGKEAFVEYSSPCPPTC</sequence>
<evidence type="ECO:0000313" key="1">
    <source>
        <dbReference type="EMBL" id="MBC8753258.1"/>
    </source>
</evidence>
<reference evidence="1 2" key="1">
    <citation type="submission" date="2020-07" db="EMBL/GenBank/DDBJ databases">
        <title>Description of Kordia aestuariivivens sp. nov., isolated from a tidal flat.</title>
        <authorList>
            <person name="Park S."/>
            <person name="Yoon J.-H."/>
        </authorList>
    </citation>
    <scope>NUCLEOTIDE SEQUENCE [LARGE SCALE GENOMIC DNA]</scope>
    <source>
        <strain evidence="1 2">YSTF-M3</strain>
    </source>
</reference>
<organism evidence="1 2">
    <name type="scientific">Kordia aestuariivivens</name>
    <dbReference type="NCBI Taxonomy" id="2759037"/>
    <lineage>
        <taxon>Bacteria</taxon>
        <taxon>Pseudomonadati</taxon>
        <taxon>Bacteroidota</taxon>
        <taxon>Flavobacteriia</taxon>
        <taxon>Flavobacteriales</taxon>
        <taxon>Flavobacteriaceae</taxon>
        <taxon>Kordia</taxon>
    </lineage>
</organism>